<evidence type="ECO:0000313" key="2">
    <source>
        <dbReference type="Proteomes" id="UP000307074"/>
    </source>
</evidence>
<accession>A0A5B7Y182</accession>
<proteinExistence type="predicted"/>
<evidence type="ECO:0000313" key="1">
    <source>
        <dbReference type="EMBL" id="QCZ53570.1"/>
    </source>
</evidence>
<organism evidence="1 2">
    <name type="scientific">Levilactobacillus brevis</name>
    <name type="common">Lactobacillus brevis</name>
    <dbReference type="NCBI Taxonomy" id="1580"/>
    <lineage>
        <taxon>Bacteria</taxon>
        <taxon>Bacillati</taxon>
        <taxon>Bacillota</taxon>
        <taxon>Bacilli</taxon>
        <taxon>Lactobacillales</taxon>
        <taxon>Lactobacillaceae</taxon>
        <taxon>Levilactobacillus</taxon>
    </lineage>
</organism>
<protein>
    <submittedName>
        <fullName evidence="1">Uncharacterized protein</fullName>
    </submittedName>
</protein>
<gene>
    <name evidence="1" type="ORF">UCCLBBS449_1635</name>
</gene>
<dbReference type="Proteomes" id="UP000307074">
    <property type="component" value="Chromosome"/>
</dbReference>
<name>A0A5B7Y182_LEVBR</name>
<reference evidence="1 2" key="1">
    <citation type="submission" date="2018-07" db="EMBL/GenBank/DDBJ databases">
        <authorList>
            <person name="Feyereisen M."/>
        </authorList>
    </citation>
    <scope>NUCLEOTIDE SEQUENCE [LARGE SCALE GENOMIC DNA]</scope>
    <source>
        <strain evidence="1 2">UCCLBBS449</strain>
    </source>
</reference>
<dbReference type="EMBL" id="CP031198">
    <property type="protein sequence ID" value="QCZ53570.1"/>
    <property type="molecule type" value="Genomic_DNA"/>
</dbReference>
<dbReference type="RefSeq" id="WP_042750529.1">
    <property type="nucleotide sequence ID" value="NZ_CP031198.1"/>
</dbReference>
<dbReference type="AlphaFoldDB" id="A0A5B7Y182"/>
<sequence>MLVKNKGKFIHNVGGVQLVPGSNQLTKKQSEAFNAAIKSNKLNAFLVEKGTLSAVEGKGGKDVQSVTDMTLDQALPAIADTVSVETLTKWLADEQRGAGRKKMVDTLKARIAELKTPEDE</sequence>